<evidence type="ECO:0000313" key="2">
    <source>
        <dbReference type="EMBL" id="MFD1806398.1"/>
    </source>
</evidence>
<reference evidence="3" key="1">
    <citation type="journal article" date="2019" name="Int. J. Syst. Evol. Microbiol.">
        <title>The Global Catalogue of Microorganisms (GCM) 10K type strain sequencing project: providing services to taxonomists for standard genome sequencing and annotation.</title>
        <authorList>
            <consortium name="The Broad Institute Genomics Platform"/>
            <consortium name="The Broad Institute Genome Sequencing Center for Infectious Disease"/>
            <person name="Wu L."/>
            <person name="Ma J."/>
        </authorList>
    </citation>
    <scope>NUCLEOTIDE SEQUENCE [LARGE SCALE GENOMIC DNA]</scope>
    <source>
        <strain evidence="3">CCM 7950</strain>
    </source>
</reference>
<proteinExistence type="predicted"/>
<keyword evidence="3" id="KW-1185">Reference proteome</keyword>
<dbReference type="InterPro" id="IPR044927">
    <property type="entry name" value="Endonuclea_NS_2"/>
</dbReference>
<sequence>MNKPEPNTIYKLSNNHQYKTDELGRVSEAKGNLKLEKSDRNTYQQRMAGGECRLETDCGGHLLASMFGGAGEGLNLVAMDGMLNGVKGKWYQMEMQWKRALEKGQKVEVSIKPIYDGNGKRPHEFSIEQNINGIIQPRQIIKNTAAGE</sequence>
<dbReference type="Proteomes" id="UP001597420">
    <property type="component" value="Unassembled WGS sequence"/>
</dbReference>
<dbReference type="Pfam" id="PF13930">
    <property type="entry name" value="Endonuclea_NS_2"/>
    <property type="match status" value="1"/>
</dbReference>
<accession>A0ABW4NVI7</accession>
<keyword evidence="2" id="KW-0255">Endonuclease</keyword>
<evidence type="ECO:0000313" key="3">
    <source>
        <dbReference type="Proteomes" id="UP001597420"/>
    </source>
</evidence>
<protein>
    <submittedName>
        <fullName evidence="2">DNA/RNA non-specific endonuclease</fullName>
    </submittedName>
</protein>
<organism evidence="2 3">
    <name type="scientific">Pasteurella oralis</name>
    <dbReference type="NCBI Taxonomy" id="1071947"/>
    <lineage>
        <taxon>Bacteria</taxon>
        <taxon>Pseudomonadati</taxon>
        <taxon>Pseudomonadota</taxon>
        <taxon>Gammaproteobacteria</taxon>
        <taxon>Pasteurellales</taxon>
        <taxon>Pasteurellaceae</taxon>
        <taxon>Pasteurella</taxon>
    </lineage>
</organism>
<dbReference type="GO" id="GO:0004519">
    <property type="term" value="F:endonuclease activity"/>
    <property type="evidence" value="ECO:0007669"/>
    <property type="project" value="UniProtKB-KW"/>
</dbReference>
<comment type="caution">
    <text evidence="2">The sequence shown here is derived from an EMBL/GenBank/DDBJ whole genome shotgun (WGS) entry which is preliminary data.</text>
</comment>
<dbReference type="EMBL" id="JBHUFP010000011">
    <property type="protein sequence ID" value="MFD1806398.1"/>
    <property type="molecule type" value="Genomic_DNA"/>
</dbReference>
<keyword evidence="2" id="KW-0540">Nuclease</keyword>
<dbReference type="RefSeq" id="WP_379098506.1">
    <property type="nucleotide sequence ID" value="NZ_JBHUFP010000011.1"/>
</dbReference>
<keyword evidence="2" id="KW-0378">Hydrolase</keyword>
<gene>
    <name evidence="2" type="ORF">ACFSAV_08485</name>
</gene>
<evidence type="ECO:0000259" key="1">
    <source>
        <dbReference type="Pfam" id="PF13930"/>
    </source>
</evidence>
<feature type="domain" description="Type VII secretion system protein EssD-like" evidence="1">
    <location>
        <begin position="6"/>
        <end position="132"/>
    </location>
</feature>
<dbReference type="InterPro" id="IPR044929">
    <property type="entry name" value="DNA/RNA_non-sp_Endonuclease_sf"/>
</dbReference>
<name>A0ABW4NVI7_9PAST</name>
<dbReference type="Gene3D" id="3.40.570.10">
    <property type="entry name" value="Extracellular Endonuclease, subunit A"/>
    <property type="match status" value="1"/>
</dbReference>